<feature type="transmembrane region" description="Helical" evidence="5">
    <location>
        <begin position="30"/>
        <end position="54"/>
    </location>
</feature>
<protein>
    <submittedName>
        <fullName evidence="6">Putative membrane protein, required for colicin V production</fullName>
    </submittedName>
</protein>
<accession>H9UGP7</accession>
<keyword evidence="2 5" id="KW-0812">Transmembrane</keyword>
<feature type="transmembrane region" description="Helical" evidence="5">
    <location>
        <begin position="103"/>
        <end position="123"/>
    </location>
</feature>
<evidence type="ECO:0000313" key="7">
    <source>
        <dbReference type="Proteomes" id="UP000007383"/>
    </source>
</evidence>
<feature type="transmembrane region" description="Helical" evidence="5">
    <location>
        <begin position="6"/>
        <end position="23"/>
    </location>
</feature>
<comment type="subcellular location">
    <subcellularLocation>
        <location evidence="1">Membrane</location>
        <topology evidence="1">Multi-pass membrane protein</topology>
    </subcellularLocation>
</comment>
<keyword evidence="7" id="KW-1185">Reference proteome</keyword>
<evidence type="ECO:0000256" key="2">
    <source>
        <dbReference type="ARBA" id="ARBA00022692"/>
    </source>
</evidence>
<feature type="transmembrane region" description="Helical" evidence="5">
    <location>
        <begin position="66"/>
        <end position="91"/>
    </location>
</feature>
<evidence type="ECO:0000256" key="5">
    <source>
        <dbReference type="SAM" id="Phobius"/>
    </source>
</evidence>
<dbReference type="Pfam" id="PF02674">
    <property type="entry name" value="Colicin_V"/>
    <property type="match status" value="1"/>
</dbReference>
<gene>
    <name evidence="6" type="ordered locus">Spiaf_0589</name>
</gene>
<dbReference type="PATRIC" id="fig|889378.3.peg.598"/>
<sequence length="157" mass="17285">MQLNPIDVVFTLILVILVLRAGFRGFVREFMAVAAIVLGVAAAALFAGLVSIWLDQILGPSMWNHVIAFLGLFLLVYLVIKLTEGLLNTLVERIHLDALDHALGLFFGCVEGLLVIFMLIMIMQVQPFIRLDAVLRNSLYAELLMPLAPYAGSIMSS</sequence>
<dbReference type="KEGG" id="sfc:Spiaf_0589"/>
<dbReference type="PANTHER" id="PTHR37306">
    <property type="entry name" value="COLICIN V PRODUCTION PROTEIN"/>
    <property type="match status" value="1"/>
</dbReference>
<proteinExistence type="predicted"/>
<evidence type="ECO:0000256" key="4">
    <source>
        <dbReference type="ARBA" id="ARBA00023136"/>
    </source>
</evidence>
<dbReference type="STRING" id="889378.Spiaf_0589"/>
<dbReference type="EMBL" id="CP003282">
    <property type="protein sequence ID" value="AFG36690.1"/>
    <property type="molecule type" value="Genomic_DNA"/>
</dbReference>
<evidence type="ECO:0000256" key="1">
    <source>
        <dbReference type="ARBA" id="ARBA00004141"/>
    </source>
</evidence>
<dbReference type="InterPro" id="IPR003825">
    <property type="entry name" value="Colicin-V_CvpA"/>
</dbReference>
<dbReference type="AlphaFoldDB" id="H9UGP7"/>
<dbReference type="GO" id="GO:0009403">
    <property type="term" value="P:toxin biosynthetic process"/>
    <property type="evidence" value="ECO:0007669"/>
    <property type="project" value="InterPro"/>
</dbReference>
<organism evidence="6 7">
    <name type="scientific">Spirochaeta africana (strain ATCC 700263 / DSM 8902 / Z-7692)</name>
    <dbReference type="NCBI Taxonomy" id="889378"/>
    <lineage>
        <taxon>Bacteria</taxon>
        <taxon>Pseudomonadati</taxon>
        <taxon>Spirochaetota</taxon>
        <taxon>Spirochaetia</taxon>
        <taxon>Spirochaetales</taxon>
        <taxon>Spirochaetaceae</taxon>
        <taxon>Spirochaeta</taxon>
    </lineage>
</organism>
<evidence type="ECO:0000313" key="6">
    <source>
        <dbReference type="EMBL" id="AFG36690.1"/>
    </source>
</evidence>
<dbReference type="PANTHER" id="PTHR37306:SF1">
    <property type="entry name" value="COLICIN V PRODUCTION PROTEIN"/>
    <property type="match status" value="1"/>
</dbReference>
<dbReference type="GO" id="GO:0016020">
    <property type="term" value="C:membrane"/>
    <property type="evidence" value="ECO:0007669"/>
    <property type="project" value="UniProtKB-SubCell"/>
</dbReference>
<reference evidence="7" key="1">
    <citation type="journal article" date="2013" name="Stand. Genomic Sci.">
        <title>Complete genome sequence of the halophilic bacterium Spirochaeta africana type strain (Z-7692(T)) from the alkaline Lake Magadi in the East African Rift.</title>
        <authorList>
            <person name="Liolos K."/>
            <person name="Abt B."/>
            <person name="Scheuner C."/>
            <person name="Teshima H."/>
            <person name="Held B."/>
            <person name="Lapidus A."/>
            <person name="Nolan M."/>
            <person name="Lucas S."/>
            <person name="Deshpande S."/>
            <person name="Cheng J.F."/>
            <person name="Tapia R."/>
            <person name="Goodwin L.A."/>
            <person name="Pitluck S."/>
            <person name="Pagani I."/>
            <person name="Ivanova N."/>
            <person name="Mavromatis K."/>
            <person name="Mikhailova N."/>
            <person name="Huntemann M."/>
            <person name="Pati A."/>
            <person name="Chen A."/>
            <person name="Palaniappan K."/>
            <person name="Land M."/>
            <person name="Rohde M."/>
            <person name="Tindall B.J."/>
            <person name="Detter J.C."/>
            <person name="Goker M."/>
            <person name="Bristow J."/>
            <person name="Eisen J.A."/>
            <person name="Markowitz V."/>
            <person name="Hugenholtz P."/>
            <person name="Woyke T."/>
            <person name="Klenk H.P."/>
            <person name="Kyrpides N.C."/>
        </authorList>
    </citation>
    <scope>NUCLEOTIDE SEQUENCE</scope>
    <source>
        <strain evidence="7">ATCC 700263 / DSM 8902 / Z-7692</strain>
    </source>
</reference>
<dbReference type="Proteomes" id="UP000007383">
    <property type="component" value="Chromosome"/>
</dbReference>
<dbReference type="HOGENOM" id="CLU_129914_0_0_12"/>
<dbReference type="eggNOG" id="COG1286">
    <property type="taxonomic scope" value="Bacteria"/>
</dbReference>
<dbReference type="OrthoDB" id="361105at2"/>
<keyword evidence="3 5" id="KW-1133">Transmembrane helix</keyword>
<dbReference type="RefSeq" id="WP_014454687.1">
    <property type="nucleotide sequence ID" value="NC_017098.1"/>
</dbReference>
<keyword evidence="4 5" id="KW-0472">Membrane</keyword>
<evidence type="ECO:0000256" key="3">
    <source>
        <dbReference type="ARBA" id="ARBA00022989"/>
    </source>
</evidence>
<name>H9UGP7_SPIAZ</name>